<reference evidence="1" key="1">
    <citation type="journal article" date="2019" name="bioRxiv">
        <title>The Genome of the Zebra Mussel, Dreissena polymorpha: A Resource for Invasive Species Research.</title>
        <authorList>
            <person name="McCartney M.A."/>
            <person name="Auch B."/>
            <person name="Kono T."/>
            <person name="Mallez S."/>
            <person name="Zhang Y."/>
            <person name="Obille A."/>
            <person name="Becker A."/>
            <person name="Abrahante J.E."/>
            <person name="Garbe J."/>
            <person name="Badalamenti J.P."/>
            <person name="Herman A."/>
            <person name="Mangelson H."/>
            <person name="Liachko I."/>
            <person name="Sullivan S."/>
            <person name="Sone E.D."/>
            <person name="Koren S."/>
            <person name="Silverstein K.A.T."/>
            <person name="Beckman K.B."/>
            <person name="Gohl D.M."/>
        </authorList>
    </citation>
    <scope>NUCLEOTIDE SEQUENCE</scope>
    <source>
        <strain evidence="1">Duluth1</strain>
        <tissue evidence="1">Whole animal</tissue>
    </source>
</reference>
<gene>
    <name evidence="1" type="ORF">DPMN_019107</name>
</gene>
<name>A0A9D4S9V6_DREPO</name>
<dbReference type="Proteomes" id="UP000828390">
    <property type="component" value="Unassembled WGS sequence"/>
</dbReference>
<organism evidence="1 2">
    <name type="scientific">Dreissena polymorpha</name>
    <name type="common">Zebra mussel</name>
    <name type="synonym">Mytilus polymorpha</name>
    <dbReference type="NCBI Taxonomy" id="45954"/>
    <lineage>
        <taxon>Eukaryota</taxon>
        <taxon>Metazoa</taxon>
        <taxon>Spiralia</taxon>
        <taxon>Lophotrochozoa</taxon>
        <taxon>Mollusca</taxon>
        <taxon>Bivalvia</taxon>
        <taxon>Autobranchia</taxon>
        <taxon>Heteroconchia</taxon>
        <taxon>Euheterodonta</taxon>
        <taxon>Imparidentia</taxon>
        <taxon>Neoheterodontei</taxon>
        <taxon>Myida</taxon>
        <taxon>Dreissenoidea</taxon>
        <taxon>Dreissenidae</taxon>
        <taxon>Dreissena</taxon>
    </lineage>
</organism>
<protein>
    <submittedName>
        <fullName evidence="1">Uncharacterized protein</fullName>
    </submittedName>
</protein>
<proteinExistence type="predicted"/>
<reference evidence="1" key="2">
    <citation type="submission" date="2020-11" db="EMBL/GenBank/DDBJ databases">
        <authorList>
            <person name="McCartney M.A."/>
            <person name="Auch B."/>
            <person name="Kono T."/>
            <person name="Mallez S."/>
            <person name="Becker A."/>
            <person name="Gohl D.M."/>
            <person name="Silverstein K.A.T."/>
            <person name="Koren S."/>
            <person name="Bechman K.B."/>
            <person name="Herman A."/>
            <person name="Abrahante J.E."/>
            <person name="Garbe J."/>
        </authorList>
    </citation>
    <scope>NUCLEOTIDE SEQUENCE</scope>
    <source>
        <strain evidence="1">Duluth1</strain>
        <tissue evidence="1">Whole animal</tissue>
    </source>
</reference>
<evidence type="ECO:0000313" key="2">
    <source>
        <dbReference type="Proteomes" id="UP000828390"/>
    </source>
</evidence>
<evidence type="ECO:0000313" key="1">
    <source>
        <dbReference type="EMBL" id="KAH3894947.1"/>
    </source>
</evidence>
<sequence length="86" mass="9744">MFLQVPKNGVRTFHFLIYFIIRLSNDNMELTLWVFMEAENYNGRGMVRGDNPKKELGTANAEQTYFAIRGGKAKRVDAVSVVEAAS</sequence>
<dbReference type="AlphaFoldDB" id="A0A9D4S9V6"/>
<comment type="caution">
    <text evidence="1">The sequence shown here is derived from an EMBL/GenBank/DDBJ whole genome shotgun (WGS) entry which is preliminary data.</text>
</comment>
<dbReference type="EMBL" id="JAIWYP010000001">
    <property type="protein sequence ID" value="KAH3894947.1"/>
    <property type="molecule type" value="Genomic_DNA"/>
</dbReference>
<accession>A0A9D4S9V6</accession>
<keyword evidence="2" id="KW-1185">Reference proteome</keyword>
<feature type="non-terminal residue" evidence="1">
    <location>
        <position position="1"/>
    </location>
</feature>